<evidence type="ECO:0000256" key="8">
    <source>
        <dbReference type="ARBA" id="ARBA00022771"/>
    </source>
</evidence>
<evidence type="ECO:0000256" key="12">
    <source>
        <dbReference type="ARBA" id="ARBA00041548"/>
    </source>
</evidence>
<dbReference type="Proteomes" id="UP000694385">
    <property type="component" value="Unassembled WGS sequence"/>
</dbReference>
<feature type="domain" description="RBD" evidence="18">
    <location>
        <begin position="40"/>
        <end position="115"/>
    </location>
</feature>
<dbReference type="InterPro" id="IPR011009">
    <property type="entry name" value="Kinase-like_dom_sf"/>
</dbReference>
<dbReference type="InterPro" id="IPR001245">
    <property type="entry name" value="Ser-Thr/Tyr_kinase_cat_dom"/>
</dbReference>
<comment type="subcellular location">
    <subcellularLocation>
        <location evidence="2">Cell membrane</location>
    </subcellularLocation>
</comment>
<sequence>MGHIQGAWKTISNGLGLKDTVFDGSSCISPELFSNSSKTILTHVFLPNKQRPVVNVRNGMSLHDCLVKVLKVRGLQPECSAVFRLLHEHKGKKARLDCNTDAASLIGEELQVDFLDHVRLTTRNFAQKTFLKLAFCDMCQKFLLNGFECQTRGVPTLGFLHTKVPTMCVDWSNIRQLLLFPNSTIGDTGVPALPSLTMHRMRESISRMPASSQYRYSTPHAFTFNTSSTSSEGSLSQGQRSTSTPNVHMVSTTLPVDSRMIEVAIRSHSKSASSSALSSSPNNLSPTSWSQPKTPVPAQRGWAPGTGAQEKNKIRPRGQRGSSYYWEIETSEVMLSTQIGSGSFGTWCEGSSLYKHLHVQETKFQMFQLIDIAWQTAQGMDYLHAKNIIHRDMKSKNIFIHEGSTVKIEDFGLATVKSRWSGSQQVEQPTGSVLWMAPEVIRMQDNNPFSFQSVVYSYGIVLYELMTGELPYSHINNRDQIIFMVGHRYASPDLSKLYKNCPKAMKRLVAHCVKKDLSFQILSSIELLQHSLLKINRGTCEPSLHQAAHTEDINARTLTTSPRLPVF</sequence>
<dbReference type="FunFam" id="1.10.510.10:FF:000036">
    <property type="entry name" value="RAF proto-oncogene serine/threonine-protein kinase"/>
    <property type="match status" value="1"/>
</dbReference>
<name>A0A8C5KD28_JACJA</name>
<accession>A0A8C5KD28</accession>
<evidence type="ECO:0000259" key="17">
    <source>
        <dbReference type="PROSITE" id="PS50081"/>
    </source>
</evidence>
<comment type="catalytic activity">
    <reaction evidence="14">
        <text>L-seryl-[protein] + ATP = O-phospho-L-seryl-[protein] + ADP + H(+)</text>
        <dbReference type="Rhea" id="RHEA:17989"/>
        <dbReference type="Rhea" id="RHEA-COMP:9863"/>
        <dbReference type="Rhea" id="RHEA-COMP:11604"/>
        <dbReference type="ChEBI" id="CHEBI:15378"/>
        <dbReference type="ChEBI" id="CHEBI:29999"/>
        <dbReference type="ChEBI" id="CHEBI:30616"/>
        <dbReference type="ChEBI" id="CHEBI:83421"/>
        <dbReference type="ChEBI" id="CHEBI:456216"/>
        <dbReference type="EC" id="2.7.11.1"/>
    </reaction>
    <physiologicalReaction direction="left-to-right" evidence="14">
        <dbReference type="Rhea" id="RHEA:17990"/>
    </physiologicalReaction>
</comment>
<dbReference type="SUPFAM" id="SSF54236">
    <property type="entry name" value="Ubiquitin-like"/>
    <property type="match status" value="1"/>
</dbReference>
<dbReference type="PROSITE" id="PS50011">
    <property type="entry name" value="PROTEIN_KINASE_DOM"/>
    <property type="match status" value="1"/>
</dbReference>
<keyword evidence="8" id="KW-0479">Metal-binding</keyword>
<dbReference type="SMART" id="SM00455">
    <property type="entry name" value="RBD"/>
    <property type="match status" value="1"/>
</dbReference>
<dbReference type="InterPro" id="IPR029071">
    <property type="entry name" value="Ubiquitin-like_domsf"/>
</dbReference>
<evidence type="ECO:0000259" key="18">
    <source>
        <dbReference type="PROSITE" id="PS50898"/>
    </source>
</evidence>
<keyword evidence="8" id="KW-0863">Zinc-finger</keyword>
<proteinExistence type="inferred from homology"/>
<dbReference type="PROSITE" id="PS50898">
    <property type="entry name" value="RBD"/>
    <property type="match status" value="1"/>
</dbReference>
<keyword evidence="10" id="KW-0472">Membrane</keyword>
<evidence type="ECO:0000256" key="10">
    <source>
        <dbReference type="ARBA" id="ARBA00023136"/>
    </source>
</evidence>
<evidence type="ECO:0000256" key="2">
    <source>
        <dbReference type="ARBA" id="ARBA00004236"/>
    </source>
</evidence>
<dbReference type="GO" id="GO:0005739">
    <property type="term" value="C:mitochondrion"/>
    <property type="evidence" value="ECO:0007669"/>
    <property type="project" value="TreeGrafter"/>
</dbReference>
<dbReference type="GO" id="GO:0004709">
    <property type="term" value="F:MAP kinase kinase kinase activity"/>
    <property type="evidence" value="ECO:0007669"/>
    <property type="project" value="TreeGrafter"/>
</dbReference>
<dbReference type="Pfam" id="PF02196">
    <property type="entry name" value="RBD"/>
    <property type="match status" value="1"/>
</dbReference>
<dbReference type="FunFam" id="3.10.20.90:FF:000015">
    <property type="entry name" value="B-Raf proto-oncogene serine/threonine-protein kinase"/>
    <property type="match status" value="1"/>
</dbReference>
<dbReference type="InterPro" id="IPR000719">
    <property type="entry name" value="Prot_kinase_dom"/>
</dbReference>
<feature type="compositionally biased region" description="Low complexity" evidence="15">
    <location>
        <begin position="226"/>
        <end position="239"/>
    </location>
</feature>
<evidence type="ECO:0000256" key="6">
    <source>
        <dbReference type="ARBA" id="ARBA00022553"/>
    </source>
</evidence>
<evidence type="ECO:0000256" key="15">
    <source>
        <dbReference type="SAM" id="MobiDB-lite"/>
    </source>
</evidence>
<evidence type="ECO:0000313" key="20">
    <source>
        <dbReference type="Proteomes" id="UP000694385"/>
    </source>
</evidence>
<dbReference type="Gene3D" id="3.30.60.20">
    <property type="match status" value="1"/>
</dbReference>
<evidence type="ECO:0000256" key="7">
    <source>
        <dbReference type="ARBA" id="ARBA00022679"/>
    </source>
</evidence>
<dbReference type="PANTHER" id="PTHR44329:SF22">
    <property type="entry name" value="RAF PROTO-ONCOGENE SERINE_THREONINE-PROTEIN KINASE"/>
    <property type="match status" value="1"/>
</dbReference>
<dbReference type="InterPro" id="IPR051681">
    <property type="entry name" value="Ser/Thr_Kinases-Pseudokinases"/>
</dbReference>
<dbReference type="GeneTree" id="ENSGT00940000156084"/>
<dbReference type="GO" id="GO:0005524">
    <property type="term" value="F:ATP binding"/>
    <property type="evidence" value="ECO:0007669"/>
    <property type="project" value="InterPro"/>
</dbReference>
<evidence type="ECO:0000256" key="4">
    <source>
        <dbReference type="ARBA" id="ARBA00012513"/>
    </source>
</evidence>
<dbReference type="InterPro" id="IPR002219">
    <property type="entry name" value="PKC_DAG/PE"/>
</dbReference>
<feature type="domain" description="Phorbol-ester/DAG-type" evidence="17">
    <location>
        <begin position="122"/>
        <end position="168"/>
    </location>
</feature>
<dbReference type="SMART" id="SM00220">
    <property type="entry name" value="S_TKc"/>
    <property type="match status" value="1"/>
</dbReference>
<keyword evidence="6" id="KW-0597">Phosphoprotein</keyword>
<evidence type="ECO:0000256" key="5">
    <source>
        <dbReference type="ARBA" id="ARBA00022475"/>
    </source>
</evidence>
<dbReference type="GO" id="GO:0005829">
    <property type="term" value="C:cytosol"/>
    <property type="evidence" value="ECO:0007669"/>
    <property type="project" value="TreeGrafter"/>
</dbReference>
<dbReference type="AlphaFoldDB" id="A0A8C5KD28"/>
<dbReference type="Gene3D" id="1.10.510.10">
    <property type="entry name" value="Transferase(Phosphotransferase) domain 1"/>
    <property type="match status" value="1"/>
</dbReference>
<dbReference type="PROSITE" id="PS50081">
    <property type="entry name" value="ZF_DAG_PE_2"/>
    <property type="match status" value="1"/>
</dbReference>
<evidence type="ECO:0000256" key="3">
    <source>
        <dbReference type="ARBA" id="ARBA00010507"/>
    </source>
</evidence>
<protein>
    <recommendedName>
        <fullName evidence="11">RAF proto-oncogene serine/threonine-protein kinase</fullName>
        <ecNumber evidence="4">2.7.11.1</ecNumber>
    </recommendedName>
    <alternativeName>
        <fullName evidence="12">Proto-oncogene c-RAF</fullName>
    </alternativeName>
</protein>
<comment type="catalytic activity">
    <reaction evidence="13">
        <text>L-threonyl-[protein] + ATP = O-phospho-L-threonyl-[protein] + ADP + H(+)</text>
        <dbReference type="Rhea" id="RHEA:46608"/>
        <dbReference type="Rhea" id="RHEA-COMP:11060"/>
        <dbReference type="Rhea" id="RHEA-COMP:11605"/>
        <dbReference type="ChEBI" id="CHEBI:15378"/>
        <dbReference type="ChEBI" id="CHEBI:30013"/>
        <dbReference type="ChEBI" id="CHEBI:30616"/>
        <dbReference type="ChEBI" id="CHEBI:61977"/>
        <dbReference type="ChEBI" id="CHEBI:456216"/>
        <dbReference type="EC" id="2.7.11.1"/>
    </reaction>
    <physiologicalReaction direction="left-to-right" evidence="13">
        <dbReference type="Rhea" id="RHEA:46609"/>
    </physiologicalReaction>
</comment>
<keyword evidence="20" id="KW-1185">Reference proteome</keyword>
<dbReference type="Ensembl" id="ENSJJAT00000014713.1">
    <property type="protein sequence ID" value="ENSJJAP00000008288.1"/>
    <property type="gene ID" value="ENSJJAG00000012477.1"/>
</dbReference>
<evidence type="ECO:0000313" key="19">
    <source>
        <dbReference type="Ensembl" id="ENSJJAP00000008288.1"/>
    </source>
</evidence>
<dbReference type="GO" id="GO:0005886">
    <property type="term" value="C:plasma membrane"/>
    <property type="evidence" value="ECO:0007669"/>
    <property type="project" value="UniProtKB-SubCell"/>
</dbReference>
<evidence type="ECO:0000256" key="14">
    <source>
        <dbReference type="ARBA" id="ARBA00048977"/>
    </source>
</evidence>
<keyword evidence="9" id="KW-0418">Kinase</keyword>
<dbReference type="SUPFAM" id="SSF56112">
    <property type="entry name" value="Protein kinase-like (PK-like)"/>
    <property type="match status" value="1"/>
</dbReference>
<keyword evidence="8" id="KW-0862">Zinc</keyword>
<evidence type="ECO:0000256" key="9">
    <source>
        <dbReference type="ARBA" id="ARBA00022777"/>
    </source>
</evidence>
<dbReference type="PROSITE" id="PS00108">
    <property type="entry name" value="PROTEIN_KINASE_ST"/>
    <property type="match status" value="1"/>
</dbReference>
<evidence type="ECO:0000256" key="13">
    <source>
        <dbReference type="ARBA" id="ARBA00048659"/>
    </source>
</evidence>
<dbReference type="Gene3D" id="3.10.20.90">
    <property type="entry name" value="Phosphatidylinositol 3-kinase Catalytic Subunit, Chain A, domain 1"/>
    <property type="match status" value="1"/>
</dbReference>
<dbReference type="Pfam" id="PF07714">
    <property type="entry name" value="PK_Tyr_Ser-Thr"/>
    <property type="match status" value="1"/>
</dbReference>
<organism evidence="19 20">
    <name type="scientific">Jaculus jaculus</name>
    <name type="common">Lesser Egyptian jerboa</name>
    <dbReference type="NCBI Taxonomy" id="51337"/>
    <lineage>
        <taxon>Eukaryota</taxon>
        <taxon>Metazoa</taxon>
        <taxon>Chordata</taxon>
        <taxon>Craniata</taxon>
        <taxon>Vertebrata</taxon>
        <taxon>Euteleostomi</taxon>
        <taxon>Mammalia</taxon>
        <taxon>Eutheria</taxon>
        <taxon>Euarchontoglires</taxon>
        <taxon>Glires</taxon>
        <taxon>Rodentia</taxon>
        <taxon>Myomorpha</taxon>
        <taxon>Dipodoidea</taxon>
        <taxon>Dipodidae</taxon>
        <taxon>Dipodinae</taxon>
        <taxon>Jaculus</taxon>
    </lineage>
</organism>
<comment type="similarity">
    <text evidence="3">Belongs to the protein kinase superfamily. TKL Ser/Thr protein kinase family. RAF subfamily.</text>
</comment>
<keyword evidence="5" id="KW-1003">Cell membrane</keyword>
<comment type="cofactor">
    <cofactor evidence="1">
        <name>Zn(2+)</name>
        <dbReference type="ChEBI" id="CHEBI:29105"/>
    </cofactor>
</comment>
<reference evidence="19" key="1">
    <citation type="submission" date="2025-08" db="UniProtKB">
        <authorList>
            <consortium name="Ensembl"/>
        </authorList>
    </citation>
    <scope>IDENTIFICATION</scope>
</reference>
<dbReference type="EC" id="2.7.11.1" evidence="4"/>
<feature type="compositionally biased region" description="Low complexity" evidence="15">
    <location>
        <begin position="271"/>
        <end position="290"/>
    </location>
</feature>
<keyword evidence="7" id="KW-0808">Transferase</keyword>
<evidence type="ECO:0000259" key="16">
    <source>
        <dbReference type="PROSITE" id="PS50011"/>
    </source>
</evidence>
<feature type="region of interest" description="Disordered" evidence="15">
    <location>
        <begin position="271"/>
        <end position="318"/>
    </location>
</feature>
<evidence type="ECO:0000256" key="1">
    <source>
        <dbReference type="ARBA" id="ARBA00001947"/>
    </source>
</evidence>
<feature type="region of interest" description="Disordered" evidence="15">
    <location>
        <begin position="226"/>
        <end position="248"/>
    </location>
</feature>
<evidence type="ECO:0000256" key="11">
    <source>
        <dbReference type="ARBA" id="ARBA00040839"/>
    </source>
</evidence>
<dbReference type="GO" id="GO:0008270">
    <property type="term" value="F:zinc ion binding"/>
    <property type="evidence" value="ECO:0007669"/>
    <property type="project" value="UniProtKB-KW"/>
</dbReference>
<dbReference type="InterPro" id="IPR008271">
    <property type="entry name" value="Ser/Thr_kinase_AS"/>
</dbReference>
<feature type="domain" description="Protein kinase" evidence="16">
    <location>
        <begin position="224"/>
        <end position="533"/>
    </location>
</feature>
<dbReference type="OMA" id="MCVESEA"/>
<dbReference type="PANTHER" id="PTHR44329">
    <property type="entry name" value="SERINE/THREONINE-PROTEIN KINASE TNNI3K-RELATED"/>
    <property type="match status" value="1"/>
</dbReference>
<dbReference type="InterPro" id="IPR003116">
    <property type="entry name" value="RBD_dom"/>
</dbReference>
<reference evidence="19" key="2">
    <citation type="submission" date="2025-09" db="UniProtKB">
        <authorList>
            <consortium name="Ensembl"/>
        </authorList>
    </citation>
    <scope>IDENTIFICATION</scope>
</reference>